<sequence length="50" mass="5492">MHPLLQGILGAVGAWLVFGLIFKDFGTDSLFPLIIGLIIGFNAGKRYERD</sequence>
<dbReference type="EMBL" id="JBBMEW010000002">
    <property type="protein sequence ID" value="MEQ2525596.1"/>
    <property type="molecule type" value="Genomic_DNA"/>
</dbReference>
<name>A0ACC6S6C4_9BACI</name>
<evidence type="ECO:0000313" key="1">
    <source>
        <dbReference type="EMBL" id="MEQ2525596.1"/>
    </source>
</evidence>
<gene>
    <name evidence="1" type="ORF">WMO40_02695</name>
</gene>
<proteinExistence type="predicted"/>
<dbReference type="Proteomes" id="UP001439875">
    <property type="component" value="Unassembled WGS sequence"/>
</dbReference>
<reference evidence="1" key="1">
    <citation type="submission" date="2024-03" db="EMBL/GenBank/DDBJ databases">
        <title>Human intestinal bacterial collection.</title>
        <authorList>
            <person name="Pauvert C."/>
            <person name="Hitch T.C.A."/>
            <person name="Clavel T."/>
        </authorList>
    </citation>
    <scope>NUCLEOTIDE SEQUENCE</scope>
    <source>
        <strain evidence="1">CLA-AA-H227</strain>
    </source>
</reference>
<organism evidence="1 2">
    <name type="scientific">Robertmurraya yapensis</name>
    <name type="common">ex Hitch et al 2024</name>
    <dbReference type="NCBI Taxonomy" id="3133160"/>
    <lineage>
        <taxon>Bacteria</taxon>
        <taxon>Bacillati</taxon>
        <taxon>Bacillota</taxon>
        <taxon>Bacilli</taxon>
        <taxon>Bacillales</taxon>
        <taxon>Bacillaceae</taxon>
        <taxon>Robertmurraya</taxon>
    </lineage>
</organism>
<protein>
    <submittedName>
        <fullName evidence="1">Uncharacterized protein</fullName>
    </submittedName>
</protein>
<accession>A0ACC6S6C4</accession>
<evidence type="ECO:0000313" key="2">
    <source>
        <dbReference type="Proteomes" id="UP001439875"/>
    </source>
</evidence>
<keyword evidence="2" id="KW-1185">Reference proteome</keyword>
<comment type="caution">
    <text evidence="1">The sequence shown here is derived from an EMBL/GenBank/DDBJ whole genome shotgun (WGS) entry which is preliminary data.</text>
</comment>